<dbReference type="InterPro" id="IPR000537">
    <property type="entry name" value="UbiA_prenyltransferase"/>
</dbReference>
<evidence type="ECO:0000313" key="7">
    <source>
        <dbReference type="EMBL" id="GGG75224.1"/>
    </source>
</evidence>
<dbReference type="GO" id="GO:0016020">
    <property type="term" value="C:membrane"/>
    <property type="evidence" value="ECO:0007669"/>
    <property type="project" value="UniProtKB-SubCell"/>
</dbReference>
<dbReference type="GO" id="GO:0016765">
    <property type="term" value="F:transferase activity, transferring alkyl or aryl (other than methyl) groups"/>
    <property type="evidence" value="ECO:0007669"/>
    <property type="project" value="InterPro"/>
</dbReference>
<evidence type="ECO:0000256" key="6">
    <source>
        <dbReference type="SAM" id="Phobius"/>
    </source>
</evidence>
<dbReference type="EMBL" id="BMER01000001">
    <property type="protein sequence ID" value="GGG75224.1"/>
    <property type="molecule type" value="Genomic_DNA"/>
</dbReference>
<keyword evidence="8" id="KW-1185">Reference proteome</keyword>
<evidence type="ECO:0000256" key="4">
    <source>
        <dbReference type="ARBA" id="ARBA00022989"/>
    </source>
</evidence>
<dbReference type="Gene3D" id="1.10.357.140">
    <property type="entry name" value="UbiA prenyltransferase"/>
    <property type="match status" value="1"/>
</dbReference>
<feature type="transmembrane region" description="Helical" evidence="6">
    <location>
        <begin position="139"/>
        <end position="157"/>
    </location>
</feature>
<gene>
    <name evidence="7" type="ORF">GCM10007415_03560</name>
</gene>
<dbReference type="Proteomes" id="UP000660862">
    <property type="component" value="Unassembled WGS sequence"/>
</dbReference>
<dbReference type="NCBIfam" id="NF035940">
    <property type="entry name" value="prenyl_rel_EboC"/>
    <property type="match status" value="1"/>
</dbReference>
<keyword evidence="2" id="KW-1003">Cell membrane</keyword>
<dbReference type="CDD" id="cd13964">
    <property type="entry name" value="PT_UbiA_1"/>
    <property type="match status" value="1"/>
</dbReference>
<feature type="transmembrane region" description="Helical" evidence="6">
    <location>
        <begin position="256"/>
        <end position="282"/>
    </location>
</feature>
<proteinExistence type="predicted"/>
<evidence type="ECO:0000313" key="8">
    <source>
        <dbReference type="Proteomes" id="UP000660862"/>
    </source>
</evidence>
<organism evidence="7 8">
    <name type="scientific">Parapedobacter pyrenivorans</name>
    <dbReference type="NCBI Taxonomy" id="1305674"/>
    <lineage>
        <taxon>Bacteria</taxon>
        <taxon>Pseudomonadati</taxon>
        <taxon>Bacteroidota</taxon>
        <taxon>Sphingobacteriia</taxon>
        <taxon>Sphingobacteriales</taxon>
        <taxon>Sphingobacteriaceae</taxon>
        <taxon>Parapedobacter</taxon>
    </lineage>
</organism>
<dbReference type="AlphaFoldDB" id="A0A917HDA1"/>
<accession>A0A917HDA1</accession>
<dbReference type="RefSeq" id="WP_229738519.1">
    <property type="nucleotide sequence ID" value="NZ_BMER01000001.1"/>
</dbReference>
<evidence type="ECO:0008006" key="9">
    <source>
        <dbReference type="Google" id="ProtNLM"/>
    </source>
</evidence>
<keyword evidence="3 6" id="KW-0812">Transmembrane</keyword>
<comment type="caution">
    <text evidence="7">The sequence shown here is derived from an EMBL/GenBank/DDBJ whole genome shotgun (WGS) entry which is preliminary data.</text>
</comment>
<evidence type="ECO:0000256" key="1">
    <source>
        <dbReference type="ARBA" id="ARBA00004141"/>
    </source>
</evidence>
<dbReference type="PANTHER" id="PTHR42723:SF1">
    <property type="entry name" value="CHLOROPHYLL SYNTHASE, CHLOROPLASTIC"/>
    <property type="match status" value="1"/>
</dbReference>
<sequence>MGSIKAYLQLMRPANIVTAVSDILAGVAIALLFVPVSATVDWPALLALMVSTVGLYGGGVVFNDVFDADLDASERPERPLPSGRASMRGAVGLGAALFLVGMVAAWCVGLSAVLIAMAIVLMCLIYDRWAKHHSLTGPLAMGLCRGLNLLLGMSYSLMALDQVWFLAGVPVIYIAAVTTISRGEVHGGQRMPLLFSATLYAIVVGCVAAFGLYYHGGVWGAGMLLPFVCFVFPPLVKAMQTLKSGDIRKSVKHGVIGLIFLNAAWAAAAGMWPLAFATLLLFPLSSWMAKLFAVT</sequence>
<dbReference type="InterPro" id="IPR044878">
    <property type="entry name" value="UbiA_sf"/>
</dbReference>
<evidence type="ECO:0000256" key="3">
    <source>
        <dbReference type="ARBA" id="ARBA00022692"/>
    </source>
</evidence>
<feature type="transmembrane region" description="Helical" evidence="6">
    <location>
        <begin position="218"/>
        <end position="236"/>
    </location>
</feature>
<dbReference type="Pfam" id="PF01040">
    <property type="entry name" value="UbiA"/>
    <property type="match status" value="1"/>
</dbReference>
<evidence type="ECO:0000256" key="5">
    <source>
        <dbReference type="ARBA" id="ARBA00023136"/>
    </source>
</evidence>
<evidence type="ECO:0000256" key="2">
    <source>
        <dbReference type="ARBA" id="ARBA00022475"/>
    </source>
</evidence>
<feature type="transmembrane region" description="Helical" evidence="6">
    <location>
        <begin position="110"/>
        <end position="127"/>
    </location>
</feature>
<feature type="transmembrane region" description="Helical" evidence="6">
    <location>
        <begin position="44"/>
        <end position="66"/>
    </location>
</feature>
<reference evidence="7" key="1">
    <citation type="journal article" date="2014" name="Int. J. Syst. Evol. Microbiol.">
        <title>Complete genome sequence of Corynebacterium casei LMG S-19264T (=DSM 44701T), isolated from a smear-ripened cheese.</title>
        <authorList>
            <consortium name="US DOE Joint Genome Institute (JGI-PGF)"/>
            <person name="Walter F."/>
            <person name="Albersmeier A."/>
            <person name="Kalinowski J."/>
            <person name="Ruckert C."/>
        </authorList>
    </citation>
    <scope>NUCLEOTIDE SEQUENCE</scope>
    <source>
        <strain evidence="7">CGMCC 1.12195</strain>
    </source>
</reference>
<dbReference type="InterPro" id="IPR050475">
    <property type="entry name" value="Prenyltransferase_related"/>
</dbReference>
<protein>
    <recommendedName>
        <fullName evidence="9">4-hydroxybenzoate polyprenyltransferase</fullName>
    </recommendedName>
</protein>
<feature type="transmembrane region" description="Helical" evidence="6">
    <location>
        <begin position="16"/>
        <end position="38"/>
    </location>
</feature>
<feature type="transmembrane region" description="Helical" evidence="6">
    <location>
        <begin position="163"/>
        <end position="181"/>
    </location>
</feature>
<reference evidence="7" key="2">
    <citation type="submission" date="2020-09" db="EMBL/GenBank/DDBJ databases">
        <authorList>
            <person name="Sun Q."/>
            <person name="Zhou Y."/>
        </authorList>
    </citation>
    <scope>NUCLEOTIDE SEQUENCE</scope>
    <source>
        <strain evidence="7">CGMCC 1.12195</strain>
    </source>
</reference>
<dbReference type="PANTHER" id="PTHR42723">
    <property type="entry name" value="CHLOROPHYLL SYNTHASE"/>
    <property type="match status" value="1"/>
</dbReference>
<keyword evidence="4 6" id="KW-1133">Transmembrane helix</keyword>
<name>A0A917HDA1_9SPHI</name>
<keyword evidence="5 6" id="KW-0472">Membrane</keyword>
<feature type="transmembrane region" description="Helical" evidence="6">
    <location>
        <begin position="193"/>
        <end position="212"/>
    </location>
</feature>
<comment type="subcellular location">
    <subcellularLocation>
        <location evidence="1">Membrane</location>
        <topology evidence="1">Multi-pass membrane protein</topology>
    </subcellularLocation>
</comment>